<evidence type="ECO:0000313" key="6">
    <source>
        <dbReference type="Proteomes" id="UP001178507"/>
    </source>
</evidence>
<evidence type="ECO:0000256" key="3">
    <source>
        <dbReference type="SAM" id="MobiDB-lite"/>
    </source>
</evidence>
<dbReference type="InterPro" id="IPR035979">
    <property type="entry name" value="RBD_domain_sf"/>
</dbReference>
<dbReference type="InterPro" id="IPR000504">
    <property type="entry name" value="RRM_dom"/>
</dbReference>
<feature type="compositionally biased region" description="Basic and acidic residues" evidence="3">
    <location>
        <begin position="544"/>
        <end position="561"/>
    </location>
</feature>
<evidence type="ECO:0000259" key="4">
    <source>
        <dbReference type="PROSITE" id="PS50102"/>
    </source>
</evidence>
<dbReference type="InterPro" id="IPR012677">
    <property type="entry name" value="Nucleotide-bd_a/b_plait_sf"/>
</dbReference>
<dbReference type="EMBL" id="CAUJNA010002291">
    <property type="protein sequence ID" value="CAJ1392217.1"/>
    <property type="molecule type" value="Genomic_DNA"/>
</dbReference>
<accession>A0AA36N7H8</accession>
<organism evidence="5 6">
    <name type="scientific">Effrenium voratum</name>
    <dbReference type="NCBI Taxonomy" id="2562239"/>
    <lineage>
        <taxon>Eukaryota</taxon>
        <taxon>Sar</taxon>
        <taxon>Alveolata</taxon>
        <taxon>Dinophyceae</taxon>
        <taxon>Suessiales</taxon>
        <taxon>Symbiodiniaceae</taxon>
        <taxon>Effrenium</taxon>
    </lineage>
</organism>
<dbReference type="AlphaFoldDB" id="A0AA36N7H8"/>
<reference evidence="5" key="1">
    <citation type="submission" date="2023-08" db="EMBL/GenBank/DDBJ databases">
        <authorList>
            <person name="Chen Y."/>
            <person name="Shah S."/>
            <person name="Dougan E. K."/>
            <person name="Thang M."/>
            <person name="Chan C."/>
        </authorList>
    </citation>
    <scope>NUCLEOTIDE SEQUENCE</scope>
</reference>
<evidence type="ECO:0000313" key="5">
    <source>
        <dbReference type="EMBL" id="CAJ1392217.1"/>
    </source>
</evidence>
<dbReference type="SUPFAM" id="SSF54928">
    <property type="entry name" value="RNA-binding domain, RBD"/>
    <property type="match status" value="2"/>
</dbReference>
<dbReference type="Proteomes" id="UP001178507">
    <property type="component" value="Unassembled WGS sequence"/>
</dbReference>
<sequence>MTEALIQDRCAIFISDLPNGLSRDKITRLHLAHGLAEPVDFQLLHHSPDSQANCAVFRYADAAAAERALEVLSGLPVEYNGKYWPLRVQPAGIKINPAPIQMPRQVELTKDAIIHVAQVPSEWSAEELRQLHQSLVIEEFQNVKIMPSSDGGITRHAYLQYRTAAAAWSAVKRLSGNLVHVSGGVRQLAAELSAPETQVSGPEPERYLNGNKPRPQAPQGPGAPVAPGPGGPGGSRVPKEKARSAFEPGPNHDPFTLYLSDMPSDFSKQDLDRLHDHLNLRKPKSIKVVFLRLKKGKSSAILRYETTEQAKEALTMLHDRVLLVNEHSGEEQHPRAQYAKRRASDAMYQEEEGSHAGSDHEEEAMYSLPSVYLAELPVNITDNGVRHILQEVGANLEDLVTITFLQQKNKGSHICCLLRYHNLETAEAVANLLHGFRVYHPDDRTRPVRAKVAKHAKNFNPVCTDVYLGEIPNTWTAASVHKFLHQAGVDRGAVQSVKLLSQRPGRGIGVILHVVSAQAADRILEQLSGQELLVRGKSRPLKVRLADAPRERDAEPEERTFPPRQAPAQPPRVIRLQ</sequence>
<keyword evidence="6" id="KW-1185">Reference proteome</keyword>
<evidence type="ECO:0000256" key="1">
    <source>
        <dbReference type="ARBA" id="ARBA00022884"/>
    </source>
</evidence>
<dbReference type="GO" id="GO:0003723">
    <property type="term" value="F:RNA binding"/>
    <property type="evidence" value="ECO:0007669"/>
    <property type="project" value="UniProtKB-UniRule"/>
</dbReference>
<comment type="caution">
    <text evidence="5">The sequence shown here is derived from an EMBL/GenBank/DDBJ whole genome shotgun (WGS) entry which is preliminary data.</text>
</comment>
<protein>
    <recommendedName>
        <fullName evidence="4">RRM domain-containing protein</fullName>
    </recommendedName>
</protein>
<keyword evidence="1 2" id="KW-0694">RNA-binding</keyword>
<feature type="region of interest" description="Disordered" evidence="3">
    <location>
        <begin position="544"/>
        <end position="577"/>
    </location>
</feature>
<name>A0AA36N7H8_9DINO</name>
<feature type="region of interest" description="Disordered" evidence="3">
    <location>
        <begin position="192"/>
        <end position="254"/>
    </location>
</feature>
<dbReference type="PROSITE" id="PS50102">
    <property type="entry name" value="RRM"/>
    <property type="match status" value="1"/>
</dbReference>
<dbReference type="Gene3D" id="3.30.70.330">
    <property type="match status" value="2"/>
</dbReference>
<dbReference type="CDD" id="cd00590">
    <property type="entry name" value="RRM_SF"/>
    <property type="match status" value="1"/>
</dbReference>
<feature type="compositionally biased region" description="Low complexity" evidence="3">
    <location>
        <begin position="213"/>
        <end position="223"/>
    </location>
</feature>
<proteinExistence type="predicted"/>
<evidence type="ECO:0000256" key="2">
    <source>
        <dbReference type="PROSITE-ProRule" id="PRU00176"/>
    </source>
</evidence>
<dbReference type="PANTHER" id="PTHR21245">
    <property type="entry name" value="HETEROGENEOUS NUCLEAR RIBONUCLEOPROTEIN"/>
    <property type="match status" value="1"/>
</dbReference>
<gene>
    <name evidence="5" type="ORF">EVOR1521_LOCUS17367</name>
</gene>
<feature type="domain" description="RRM" evidence="4">
    <location>
        <begin position="464"/>
        <end position="548"/>
    </location>
</feature>